<name>A0A4R7PEL0_9GAMM</name>
<dbReference type="InterPro" id="IPR032687">
    <property type="entry name" value="AraC-type_N"/>
</dbReference>
<dbReference type="InterPro" id="IPR018060">
    <property type="entry name" value="HTH_AraC"/>
</dbReference>
<evidence type="ECO:0000256" key="2">
    <source>
        <dbReference type="ARBA" id="ARBA00023125"/>
    </source>
</evidence>
<organism evidence="6 7">
    <name type="scientific">Panacagrimonas perspica</name>
    <dbReference type="NCBI Taxonomy" id="381431"/>
    <lineage>
        <taxon>Bacteria</taxon>
        <taxon>Pseudomonadati</taxon>
        <taxon>Pseudomonadota</taxon>
        <taxon>Gammaproteobacteria</taxon>
        <taxon>Nevskiales</taxon>
        <taxon>Nevskiaceae</taxon>
        <taxon>Panacagrimonas</taxon>
    </lineage>
</organism>
<dbReference type="PANTHER" id="PTHR47894:SF4">
    <property type="entry name" value="HTH-TYPE TRANSCRIPTIONAL REGULATOR GADX"/>
    <property type="match status" value="1"/>
</dbReference>
<evidence type="ECO:0000313" key="7">
    <source>
        <dbReference type="Proteomes" id="UP000295341"/>
    </source>
</evidence>
<dbReference type="GO" id="GO:0005829">
    <property type="term" value="C:cytosol"/>
    <property type="evidence" value="ECO:0007669"/>
    <property type="project" value="TreeGrafter"/>
</dbReference>
<dbReference type="Pfam" id="PF12833">
    <property type="entry name" value="HTH_18"/>
    <property type="match status" value="1"/>
</dbReference>
<keyword evidence="1" id="KW-0805">Transcription regulation</keyword>
<dbReference type="PROSITE" id="PS01124">
    <property type="entry name" value="HTH_ARAC_FAMILY_2"/>
    <property type="match status" value="1"/>
</dbReference>
<dbReference type="AlphaFoldDB" id="A0A4R7PEL0"/>
<dbReference type="PANTHER" id="PTHR47894">
    <property type="entry name" value="HTH-TYPE TRANSCRIPTIONAL REGULATOR GADX"/>
    <property type="match status" value="1"/>
</dbReference>
<dbReference type="SUPFAM" id="SSF46689">
    <property type="entry name" value="Homeodomain-like"/>
    <property type="match status" value="1"/>
</dbReference>
<proteinExistence type="predicted"/>
<evidence type="ECO:0000256" key="1">
    <source>
        <dbReference type="ARBA" id="ARBA00023015"/>
    </source>
</evidence>
<comment type="caution">
    <text evidence="6">The sequence shown here is derived from an EMBL/GenBank/DDBJ whole genome shotgun (WGS) entry which is preliminary data.</text>
</comment>
<evidence type="ECO:0000259" key="5">
    <source>
        <dbReference type="PROSITE" id="PS01124"/>
    </source>
</evidence>
<dbReference type="GO" id="GO:0003700">
    <property type="term" value="F:DNA-binding transcription factor activity"/>
    <property type="evidence" value="ECO:0007669"/>
    <property type="project" value="InterPro"/>
</dbReference>
<dbReference type="Pfam" id="PF12625">
    <property type="entry name" value="Arabinose_bd"/>
    <property type="match status" value="1"/>
</dbReference>
<keyword evidence="2" id="KW-0238">DNA-binding</keyword>
<feature type="domain" description="HTH araC/xylS-type" evidence="5">
    <location>
        <begin position="263"/>
        <end position="361"/>
    </location>
</feature>
<feature type="compositionally biased region" description="Basic residues" evidence="4">
    <location>
        <begin position="367"/>
        <end position="376"/>
    </location>
</feature>
<accession>A0A4R7PEL0</accession>
<feature type="region of interest" description="Disordered" evidence="4">
    <location>
        <begin position="357"/>
        <end position="376"/>
    </location>
</feature>
<dbReference type="Gene3D" id="1.10.10.60">
    <property type="entry name" value="Homeodomain-like"/>
    <property type="match status" value="1"/>
</dbReference>
<feature type="compositionally biased region" description="Basic and acidic residues" evidence="4">
    <location>
        <begin position="1"/>
        <end position="11"/>
    </location>
</feature>
<reference evidence="6 7" key="1">
    <citation type="submission" date="2019-03" db="EMBL/GenBank/DDBJ databases">
        <title>Genomic Encyclopedia of Type Strains, Phase IV (KMG-IV): sequencing the most valuable type-strain genomes for metagenomic binning, comparative biology and taxonomic classification.</title>
        <authorList>
            <person name="Goeker M."/>
        </authorList>
    </citation>
    <scope>NUCLEOTIDE SEQUENCE [LARGE SCALE GENOMIC DNA]</scope>
    <source>
        <strain evidence="6 7">DSM 26377</strain>
    </source>
</reference>
<gene>
    <name evidence="6" type="ORF">DFR24_2053</name>
</gene>
<keyword evidence="7" id="KW-1185">Reference proteome</keyword>
<sequence length="376" mass="41142">MPTVEAPDKRETRPRRPSAGTHGRGKAPSTMVRVGALRGFSALVKSLDGRPEALLRRHQINPDTTRNEESLIPMRAFVLLLEASATSLNAPAFGLMLAQRQDIGILGALAIVLQNAESVSEAMRLFARYLFVHAPGIAVTLLERSPSGAKLCDLRFELLISDVPTARQVTDLGLTVIHRIFRALVGDAYALRHVSLPHQPLAKLSVYEREFGCSVRTAQPFAALHFERTLLSHRLTSGNVALRNIGVAYLDSRHQDPKQSVSKRVDAALRALVGMGSVSKTAIASALAIHPRSLLRKLNAEGTSFEALRDDVRRQRARQMLVSTTVPIAQVAGLLGLSEQAVLTRLCKRWFGMTPTDLRRHADGPRTHPKRLSVAG</sequence>
<feature type="region of interest" description="Disordered" evidence="4">
    <location>
        <begin position="1"/>
        <end position="28"/>
    </location>
</feature>
<protein>
    <submittedName>
        <fullName evidence="6">Helix-turn-helix protein</fullName>
    </submittedName>
</protein>
<feature type="compositionally biased region" description="Basic and acidic residues" evidence="4">
    <location>
        <begin position="357"/>
        <end position="366"/>
    </location>
</feature>
<keyword evidence="3" id="KW-0804">Transcription</keyword>
<dbReference type="SMART" id="SM00342">
    <property type="entry name" value="HTH_ARAC"/>
    <property type="match status" value="1"/>
</dbReference>
<dbReference type="Proteomes" id="UP000295341">
    <property type="component" value="Unassembled WGS sequence"/>
</dbReference>
<dbReference type="GO" id="GO:0000976">
    <property type="term" value="F:transcription cis-regulatory region binding"/>
    <property type="evidence" value="ECO:0007669"/>
    <property type="project" value="TreeGrafter"/>
</dbReference>
<dbReference type="InterPro" id="IPR009057">
    <property type="entry name" value="Homeodomain-like_sf"/>
</dbReference>
<evidence type="ECO:0000313" key="6">
    <source>
        <dbReference type="EMBL" id="TDU32653.1"/>
    </source>
</evidence>
<dbReference type="EMBL" id="SOBT01000008">
    <property type="protein sequence ID" value="TDU32653.1"/>
    <property type="molecule type" value="Genomic_DNA"/>
</dbReference>
<evidence type="ECO:0000256" key="3">
    <source>
        <dbReference type="ARBA" id="ARBA00023163"/>
    </source>
</evidence>
<evidence type="ECO:0000256" key="4">
    <source>
        <dbReference type="SAM" id="MobiDB-lite"/>
    </source>
</evidence>